<keyword evidence="8" id="KW-1185">Reference proteome</keyword>
<dbReference type="InterPro" id="IPR006657">
    <property type="entry name" value="MoPterin_dinucl-bd_dom"/>
</dbReference>
<dbReference type="Gene3D" id="2.20.25.90">
    <property type="entry name" value="ADC-like domains"/>
    <property type="match status" value="1"/>
</dbReference>
<dbReference type="GO" id="GO:0003954">
    <property type="term" value="F:NADH dehydrogenase activity"/>
    <property type="evidence" value="ECO:0007669"/>
    <property type="project" value="TreeGrafter"/>
</dbReference>
<keyword evidence="1" id="KW-0004">4Fe-4S</keyword>
<dbReference type="PANTHER" id="PTHR43105:SF10">
    <property type="entry name" value="NADH-QUINONE OXIDOREDUCTASE SUBUNIT G"/>
    <property type="match status" value="1"/>
</dbReference>
<dbReference type="PANTHER" id="PTHR43105">
    <property type="entry name" value="RESPIRATORY NITRATE REDUCTASE"/>
    <property type="match status" value="1"/>
</dbReference>
<dbReference type="Pfam" id="PF01568">
    <property type="entry name" value="Molydop_binding"/>
    <property type="match status" value="1"/>
</dbReference>
<evidence type="ECO:0000256" key="5">
    <source>
        <dbReference type="SAM" id="MobiDB-lite"/>
    </source>
</evidence>
<comment type="caution">
    <text evidence="7">The sequence shown here is derived from an EMBL/GenBank/DDBJ whole genome shotgun (WGS) entry which is preliminary data.</text>
</comment>
<dbReference type="AlphaFoldDB" id="A0A4Q2U582"/>
<dbReference type="CDD" id="cd00508">
    <property type="entry name" value="MopB_CT_Fdh-Nap-like"/>
    <property type="match status" value="1"/>
</dbReference>
<dbReference type="InterPro" id="IPR009010">
    <property type="entry name" value="Asp_de-COase-like_dom_sf"/>
</dbReference>
<dbReference type="Gene3D" id="3.40.50.740">
    <property type="match status" value="1"/>
</dbReference>
<dbReference type="SUPFAM" id="SSF50692">
    <property type="entry name" value="ADC-like"/>
    <property type="match status" value="1"/>
</dbReference>
<accession>A0A4Q2U582</accession>
<dbReference type="SUPFAM" id="SSF53706">
    <property type="entry name" value="Formate dehydrogenase/DMSO reductase, domains 1-3"/>
    <property type="match status" value="1"/>
</dbReference>
<dbReference type="InterPro" id="IPR006963">
    <property type="entry name" value="Mopterin_OxRdtase_4Fe-4S_dom"/>
</dbReference>
<name>A0A4Q2U582_9HYPH</name>
<dbReference type="OrthoDB" id="9816402at2"/>
<evidence type="ECO:0000256" key="1">
    <source>
        <dbReference type="ARBA" id="ARBA00022485"/>
    </source>
</evidence>
<dbReference type="Gene3D" id="2.40.40.20">
    <property type="match status" value="1"/>
</dbReference>
<keyword evidence="4" id="KW-0411">Iron-sulfur</keyword>
<reference evidence="7 8" key="2">
    <citation type="submission" date="2019-02" db="EMBL/GenBank/DDBJ databases">
        <title>'Lichenibacterium ramalinii' gen. nov. sp. nov., 'Lichenibacterium minor' gen. nov. sp. nov.</title>
        <authorList>
            <person name="Pankratov T."/>
        </authorList>
    </citation>
    <scope>NUCLEOTIDE SEQUENCE [LARGE SCALE GENOMIC DNA]</scope>
    <source>
        <strain evidence="7 8">RmlP026</strain>
    </source>
</reference>
<keyword evidence="2" id="KW-0479">Metal-binding</keyword>
<dbReference type="GO" id="GO:0051539">
    <property type="term" value="F:4 iron, 4 sulfur cluster binding"/>
    <property type="evidence" value="ECO:0007669"/>
    <property type="project" value="UniProtKB-KW"/>
</dbReference>
<dbReference type="EMBL" id="QYBB01000014">
    <property type="protein sequence ID" value="RYC31460.1"/>
    <property type="molecule type" value="Genomic_DNA"/>
</dbReference>
<evidence type="ECO:0000256" key="2">
    <source>
        <dbReference type="ARBA" id="ARBA00022723"/>
    </source>
</evidence>
<proteinExistence type="predicted"/>
<reference evidence="7 8" key="1">
    <citation type="submission" date="2018-12" db="EMBL/GenBank/DDBJ databases">
        <authorList>
            <person name="Grouzdev D.S."/>
            <person name="Krutkina M.S."/>
        </authorList>
    </citation>
    <scope>NUCLEOTIDE SEQUENCE [LARGE SCALE GENOMIC DNA]</scope>
    <source>
        <strain evidence="7 8">RmlP026</strain>
    </source>
</reference>
<dbReference type="Proteomes" id="UP000290759">
    <property type="component" value="Unassembled WGS sequence"/>
</dbReference>
<keyword evidence="3" id="KW-0408">Iron</keyword>
<dbReference type="PROSITE" id="PS51669">
    <property type="entry name" value="4FE4S_MOW_BIS_MGD"/>
    <property type="match status" value="1"/>
</dbReference>
<feature type="domain" description="4Fe-4S Mo/W bis-MGD-type" evidence="6">
    <location>
        <begin position="22"/>
        <end position="77"/>
    </location>
</feature>
<dbReference type="RefSeq" id="WP_129227477.1">
    <property type="nucleotide sequence ID" value="NZ_QYBB01000014.1"/>
</dbReference>
<dbReference type="Gene3D" id="3.40.228.10">
    <property type="entry name" value="Dimethylsulfoxide Reductase, domain 2"/>
    <property type="match status" value="1"/>
</dbReference>
<feature type="region of interest" description="Disordered" evidence="5">
    <location>
        <begin position="1"/>
        <end position="21"/>
    </location>
</feature>
<protein>
    <submittedName>
        <fullName evidence="7">Nitrite reductase</fullName>
    </submittedName>
</protein>
<dbReference type="InterPro" id="IPR050123">
    <property type="entry name" value="Prok_molybdopt-oxidoreductase"/>
</dbReference>
<dbReference type="Pfam" id="PF00384">
    <property type="entry name" value="Molybdopterin"/>
    <property type="match status" value="1"/>
</dbReference>
<dbReference type="GO" id="GO:0046872">
    <property type="term" value="F:metal ion binding"/>
    <property type="evidence" value="ECO:0007669"/>
    <property type="project" value="UniProtKB-KW"/>
</dbReference>
<dbReference type="Pfam" id="PF04879">
    <property type="entry name" value="Molybdop_Fe4S4"/>
    <property type="match status" value="1"/>
</dbReference>
<dbReference type="SMART" id="SM00926">
    <property type="entry name" value="Molybdop_Fe4S4"/>
    <property type="match status" value="1"/>
</dbReference>
<evidence type="ECO:0000256" key="3">
    <source>
        <dbReference type="ARBA" id="ARBA00023004"/>
    </source>
</evidence>
<sequence>MTLPSPAPAGTPPAASPPPAGLAPVDTHCPYCALQCGMTLVPDAAGLFSVAARDFPTNRGGLCRKGWTAAALLRSPERLTAPLVRDRKGGAFREASWDEALDLVASRLSGARARHGADAVGVFGGGGLTNEKAYLLGKFARVALGTANIDYNGRYCMSSAAAAGGRAYGLDRGLPFPIADIAGAEAVLIAGSNPAETMPPLMQYFDEQRARGGRLIVVDPRRSATARLATQHLQATPGSDGALATGLLHVAIRDRLIDADFIAERTTGFEAVRRIAAQHWPDRVERITGVPERQIVEAAHMLGEAATAMVLTGRGPEQQSQGVDNVSAFINLALALGKAGRPFCGWGTLTGQGNGQGGREHGQKADQLPGYRKIADPAHRAAVAEVWGVDPASLPGPGLSANELLDATAPGGAVKALMILASNVVVSAPAAGRVKANLAGLEFLVVSDIFLSETAALADVVLPTAQWAEEDGTMTNLEGRVIRRRRAVPPPDGVRTDAAVIAALAARLGSASSFAEGAEPGFDELRRASRGGIADYSGISYARIEAEDGVFWPCPAPEHPGTPRLFLDGFATPDGRARFHAVEHRPSGEEPDRDFPYWLTTGRVLAQYQSGTQTRRVPELAAAEPGAYVEMHPQTARGLGLAEGDLARLTTRRGTIAVKARLTPTIRLDTLFVPFHWGDGQSANILTNAALDPTSRMPEFKVCAVRVEREAA</sequence>
<dbReference type="InterPro" id="IPR006656">
    <property type="entry name" value="Mopterin_OxRdtase"/>
</dbReference>
<dbReference type="GO" id="GO:1990204">
    <property type="term" value="C:oxidoreductase complex"/>
    <property type="evidence" value="ECO:0007669"/>
    <property type="project" value="UniProtKB-ARBA"/>
</dbReference>
<gene>
    <name evidence="7" type="ORF">D3273_13855</name>
</gene>
<dbReference type="GO" id="GO:0016020">
    <property type="term" value="C:membrane"/>
    <property type="evidence" value="ECO:0007669"/>
    <property type="project" value="TreeGrafter"/>
</dbReference>
<dbReference type="GO" id="GO:0043546">
    <property type="term" value="F:molybdopterin cofactor binding"/>
    <property type="evidence" value="ECO:0007669"/>
    <property type="project" value="InterPro"/>
</dbReference>
<organism evidence="7 8">
    <name type="scientific">Lichenibacterium minor</name>
    <dbReference type="NCBI Taxonomy" id="2316528"/>
    <lineage>
        <taxon>Bacteria</taxon>
        <taxon>Pseudomonadati</taxon>
        <taxon>Pseudomonadota</taxon>
        <taxon>Alphaproteobacteria</taxon>
        <taxon>Hyphomicrobiales</taxon>
        <taxon>Lichenihabitantaceae</taxon>
        <taxon>Lichenibacterium</taxon>
    </lineage>
</organism>
<evidence type="ECO:0000256" key="4">
    <source>
        <dbReference type="ARBA" id="ARBA00023014"/>
    </source>
</evidence>
<evidence type="ECO:0000313" key="8">
    <source>
        <dbReference type="Proteomes" id="UP000290759"/>
    </source>
</evidence>
<evidence type="ECO:0000313" key="7">
    <source>
        <dbReference type="EMBL" id="RYC31460.1"/>
    </source>
</evidence>
<dbReference type="GO" id="GO:0022904">
    <property type="term" value="P:respiratory electron transport chain"/>
    <property type="evidence" value="ECO:0007669"/>
    <property type="project" value="TreeGrafter"/>
</dbReference>
<evidence type="ECO:0000259" key="6">
    <source>
        <dbReference type="PROSITE" id="PS51669"/>
    </source>
</evidence>